<comment type="similarity">
    <text evidence="5">Belongs to the CMP-NeuNAc synthase family.</text>
</comment>
<dbReference type="InterPro" id="IPR010023">
    <property type="entry name" value="KdsC_fam"/>
</dbReference>
<sequence>MDRDQSSADRAHAVAIIPARGGSKGLPGKNVMRVGGIPLVARAVAAARAARTVGRVVVTTDDGEIARVAREAGASVVQRPAELAGDTASSESALLHALDALAGSGRDEASVTLFIQATSPFVEPEDLDAAVTAVATGEADSVFAAVPSHAFIWRDEHGRNSRGAFGVNHDAGVRLRRQDRPAEFRETGAFYAMRTSGFREARHRFFGRIAVHLVPDLHGVEIDTAADLVVAQALANLIDGRTHAIDVDAVVTDFDGVHTDDTAIVGEAGVEFVRVSRSDGHGVARLREAGIPMLILSAETHPVVSARAAKLGVEVRQGVGDKATALTEWAEARGIRLDRIAYLGNDRGDLPALELVGWPVAVADAIPEVTRLARVVLERAGGQGAVRELADAVLAARAAASPVLTTALEGA</sequence>
<name>A0A5S4V5X1_9MICO</name>
<comment type="similarity">
    <text evidence="4">Belongs to the KdsC family.</text>
</comment>
<comment type="catalytic activity">
    <reaction evidence="1">
        <text>an N-acylneuraminate + CTP = a CMP-N-acyl-beta-neuraminate + diphosphate</text>
        <dbReference type="Rhea" id="RHEA:11344"/>
        <dbReference type="ChEBI" id="CHEBI:33019"/>
        <dbReference type="ChEBI" id="CHEBI:37563"/>
        <dbReference type="ChEBI" id="CHEBI:60073"/>
        <dbReference type="ChEBI" id="CHEBI:68671"/>
        <dbReference type="EC" id="2.7.7.43"/>
    </reaction>
</comment>
<dbReference type="Pfam" id="PF02348">
    <property type="entry name" value="CTP_transf_3"/>
    <property type="match status" value="1"/>
</dbReference>
<gene>
    <name evidence="11" type="ORF">FYC51_12590</name>
</gene>
<dbReference type="InterPro" id="IPR029044">
    <property type="entry name" value="Nucleotide-diphossugar_trans"/>
</dbReference>
<proteinExistence type="inferred from homology"/>
<protein>
    <recommendedName>
        <fullName evidence="7">N-acylneuraminate cytidylyltransferase</fullName>
        <ecNumber evidence="7">2.7.7.43</ecNumber>
    </recommendedName>
</protein>
<reference evidence="11 12" key="1">
    <citation type="submission" date="2019-08" db="EMBL/GenBank/DDBJ databases">
        <authorList>
            <person name="Hu J."/>
        </authorList>
    </citation>
    <scope>NUCLEOTIDE SEQUENCE [LARGE SCALE GENOMIC DNA]</scope>
    <source>
        <strain evidence="11 12">NEAU-184</strain>
    </source>
</reference>
<dbReference type="Gene3D" id="3.40.50.1000">
    <property type="entry name" value="HAD superfamily/HAD-like"/>
    <property type="match status" value="1"/>
</dbReference>
<dbReference type="Pfam" id="PF08282">
    <property type="entry name" value="Hydrolase_3"/>
    <property type="match status" value="1"/>
</dbReference>
<evidence type="ECO:0000256" key="9">
    <source>
        <dbReference type="ARBA" id="ARBA00022801"/>
    </source>
</evidence>
<dbReference type="PANTHER" id="PTHR21485">
    <property type="entry name" value="HAD SUPERFAMILY MEMBERS CMAS AND KDSC"/>
    <property type="match status" value="1"/>
</dbReference>
<evidence type="ECO:0000256" key="1">
    <source>
        <dbReference type="ARBA" id="ARBA00001862"/>
    </source>
</evidence>
<dbReference type="SUPFAM" id="SSF56784">
    <property type="entry name" value="HAD-like"/>
    <property type="match status" value="1"/>
</dbReference>
<dbReference type="AlphaFoldDB" id="A0A5S4V5X1"/>
<keyword evidence="8" id="KW-0479">Metal-binding</keyword>
<dbReference type="Proteomes" id="UP000325243">
    <property type="component" value="Unassembled WGS sequence"/>
</dbReference>
<dbReference type="InterPro" id="IPR023214">
    <property type="entry name" value="HAD_sf"/>
</dbReference>
<evidence type="ECO:0000256" key="5">
    <source>
        <dbReference type="ARBA" id="ARBA00010726"/>
    </source>
</evidence>
<evidence type="ECO:0000256" key="3">
    <source>
        <dbReference type="ARBA" id="ARBA00005141"/>
    </source>
</evidence>
<evidence type="ECO:0000256" key="8">
    <source>
        <dbReference type="ARBA" id="ARBA00022723"/>
    </source>
</evidence>
<evidence type="ECO:0000256" key="4">
    <source>
        <dbReference type="ARBA" id="ARBA00005893"/>
    </source>
</evidence>
<comment type="cofactor">
    <cofactor evidence="2">
        <name>Mg(2+)</name>
        <dbReference type="ChEBI" id="CHEBI:18420"/>
    </cofactor>
</comment>
<organism evidence="11 12">
    <name type="scientific">Agromyces mariniharenae</name>
    <dbReference type="NCBI Taxonomy" id="2604423"/>
    <lineage>
        <taxon>Bacteria</taxon>
        <taxon>Bacillati</taxon>
        <taxon>Actinomycetota</taxon>
        <taxon>Actinomycetes</taxon>
        <taxon>Micrococcales</taxon>
        <taxon>Microbacteriaceae</taxon>
        <taxon>Agromyces</taxon>
    </lineage>
</organism>
<comment type="pathway">
    <text evidence="3">Amino-sugar metabolism; N-acetylneuraminate metabolism.</text>
</comment>
<evidence type="ECO:0000256" key="6">
    <source>
        <dbReference type="ARBA" id="ARBA00011881"/>
    </source>
</evidence>
<evidence type="ECO:0000256" key="10">
    <source>
        <dbReference type="ARBA" id="ARBA00022842"/>
    </source>
</evidence>
<keyword evidence="12" id="KW-1185">Reference proteome</keyword>
<keyword evidence="9" id="KW-0378">Hydrolase</keyword>
<keyword evidence="10" id="KW-0460">Magnesium</keyword>
<evidence type="ECO:0000313" key="12">
    <source>
        <dbReference type="Proteomes" id="UP000325243"/>
    </source>
</evidence>
<dbReference type="RefSeq" id="WP_148733914.1">
    <property type="nucleotide sequence ID" value="NZ_VSSB01000001.1"/>
</dbReference>
<dbReference type="InterPro" id="IPR036412">
    <property type="entry name" value="HAD-like_sf"/>
</dbReference>
<dbReference type="InterPro" id="IPR050793">
    <property type="entry name" value="CMP-NeuNAc_synthase"/>
</dbReference>
<accession>A0A5S4V5X1</accession>
<evidence type="ECO:0000256" key="2">
    <source>
        <dbReference type="ARBA" id="ARBA00001946"/>
    </source>
</evidence>
<comment type="caution">
    <text evidence="11">The sequence shown here is derived from an EMBL/GenBank/DDBJ whole genome shotgun (WGS) entry which is preliminary data.</text>
</comment>
<dbReference type="Gene3D" id="3.90.550.10">
    <property type="entry name" value="Spore Coat Polysaccharide Biosynthesis Protein SpsA, Chain A"/>
    <property type="match status" value="1"/>
</dbReference>
<dbReference type="GO" id="GO:0008781">
    <property type="term" value="F:N-acylneuraminate cytidylyltransferase activity"/>
    <property type="evidence" value="ECO:0007669"/>
    <property type="project" value="UniProtKB-EC"/>
</dbReference>
<dbReference type="EMBL" id="VSSB01000001">
    <property type="protein sequence ID" value="TYL54382.1"/>
    <property type="molecule type" value="Genomic_DNA"/>
</dbReference>
<keyword evidence="11" id="KW-0808">Transferase</keyword>
<dbReference type="GO" id="GO:0016788">
    <property type="term" value="F:hydrolase activity, acting on ester bonds"/>
    <property type="evidence" value="ECO:0007669"/>
    <property type="project" value="InterPro"/>
</dbReference>
<keyword evidence="11" id="KW-0548">Nucleotidyltransferase</keyword>
<dbReference type="PANTHER" id="PTHR21485:SF3">
    <property type="entry name" value="N-ACYLNEURAMINATE CYTIDYLYLTRANSFERASE"/>
    <property type="match status" value="1"/>
</dbReference>
<dbReference type="GO" id="GO:0006054">
    <property type="term" value="P:N-acetylneuraminate metabolic process"/>
    <property type="evidence" value="ECO:0007669"/>
    <property type="project" value="UniProtKB-UniPathway"/>
</dbReference>
<comment type="subunit">
    <text evidence="6">Homotetramer.</text>
</comment>
<dbReference type="UniPathway" id="UPA00628"/>
<dbReference type="SUPFAM" id="SSF53448">
    <property type="entry name" value="Nucleotide-diphospho-sugar transferases"/>
    <property type="match status" value="1"/>
</dbReference>
<dbReference type="CDD" id="cd02513">
    <property type="entry name" value="CMP-NeuAc_Synthase"/>
    <property type="match status" value="1"/>
</dbReference>
<dbReference type="SFLD" id="SFLDG01138">
    <property type="entry name" value="C1.6.2:_Deoxy-d-mannose-octulo"/>
    <property type="match status" value="1"/>
</dbReference>
<dbReference type="InterPro" id="IPR003329">
    <property type="entry name" value="Cytidylyl_trans"/>
</dbReference>
<dbReference type="SFLD" id="SFLDG01136">
    <property type="entry name" value="C1.6:_Phosphoserine_Phosphatas"/>
    <property type="match status" value="1"/>
</dbReference>
<dbReference type="SFLD" id="SFLDS00003">
    <property type="entry name" value="Haloacid_Dehalogenase"/>
    <property type="match status" value="1"/>
</dbReference>
<dbReference type="EC" id="2.7.7.43" evidence="7"/>
<dbReference type="GO" id="GO:0046872">
    <property type="term" value="F:metal ion binding"/>
    <property type="evidence" value="ECO:0007669"/>
    <property type="project" value="UniProtKB-KW"/>
</dbReference>
<evidence type="ECO:0000256" key="7">
    <source>
        <dbReference type="ARBA" id="ARBA00012491"/>
    </source>
</evidence>
<evidence type="ECO:0000313" key="11">
    <source>
        <dbReference type="EMBL" id="TYL54382.1"/>
    </source>
</evidence>